<proteinExistence type="predicted"/>
<dbReference type="EMBL" id="CP145892">
    <property type="protein sequence ID" value="WWP22213.1"/>
    <property type="molecule type" value="Genomic_DNA"/>
</dbReference>
<organism evidence="1 2">
    <name type="scientific">Paenibacillus amylolyticus</name>
    <dbReference type="NCBI Taxonomy" id="1451"/>
    <lineage>
        <taxon>Bacteria</taxon>
        <taxon>Bacillati</taxon>
        <taxon>Bacillota</taxon>
        <taxon>Bacilli</taxon>
        <taxon>Bacillales</taxon>
        <taxon>Paenibacillaceae</taxon>
        <taxon>Paenibacillus</taxon>
    </lineage>
</organism>
<dbReference type="Proteomes" id="UP001364764">
    <property type="component" value="Chromosome"/>
</dbReference>
<evidence type="ECO:0000313" key="1">
    <source>
        <dbReference type="EMBL" id="WWP22213.1"/>
    </source>
</evidence>
<evidence type="ECO:0000313" key="2">
    <source>
        <dbReference type="Proteomes" id="UP001364764"/>
    </source>
</evidence>
<gene>
    <name evidence="1" type="ORF">V6668_08575</name>
</gene>
<dbReference type="GeneID" id="93475514"/>
<dbReference type="InterPro" id="IPR012550">
    <property type="entry name" value="DUF1706"/>
</dbReference>
<dbReference type="InterPro" id="IPR034660">
    <property type="entry name" value="DinB/YfiT-like"/>
</dbReference>
<dbReference type="PIRSF" id="PIRSF031551">
    <property type="entry name" value="DUF1706"/>
    <property type="match status" value="1"/>
</dbReference>
<dbReference type="AlphaFoldDB" id="A0ABD8AXK0"/>
<dbReference type="PANTHER" id="PTHR40658">
    <property type="match status" value="1"/>
</dbReference>
<dbReference type="Gene3D" id="1.20.120.450">
    <property type="entry name" value="dinb family like domain"/>
    <property type="match status" value="1"/>
</dbReference>
<dbReference type="RefSeq" id="WP_338708167.1">
    <property type="nucleotide sequence ID" value="NZ_CP145892.1"/>
</dbReference>
<name>A0ABD8AXK0_PAEAM</name>
<dbReference type="PANTHER" id="PTHR40658:SF3">
    <property type="entry name" value="CLBS_DFSB FAMILY FOUR-HELIX BUNDLE PROTEIN"/>
    <property type="match status" value="1"/>
</dbReference>
<reference evidence="1 2" key="1">
    <citation type="submission" date="2024-02" db="EMBL/GenBank/DDBJ databases">
        <title>Complete sequences of two Paenibacillus sp. strains and one Lysinibacillus strain isolated from the environment on STAA medium highlight biotechnological potential.</title>
        <authorList>
            <person name="Attere S.A."/>
            <person name="Piche L.C."/>
            <person name="Intertaglia L."/>
            <person name="Lami R."/>
            <person name="Charette S.J."/>
            <person name="Vincent A.T."/>
        </authorList>
    </citation>
    <scope>NUCLEOTIDE SEQUENCE [LARGE SCALE GENOMIC DNA]</scope>
    <source>
        <strain evidence="1 2">Y5S-7</strain>
    </source>
</reference>
<protein>
    <submittedName>
        <fullName evidence="1">ClbS/DfsB family four-helix bundle protein</fullName>
    </submittedName>
</protein>
<sequence length="181" mass="21572">MPGVLYASKKELSETIRRTYELFEGEFNDIHNSDKDKWVEGVDKTPAQMIAYQLGWMNLVMDWERNEQLGNEFHMPAPGYKWNQLGSLNESFYEKYSSYTLEELRSLFRETEQQWQNWIDSLSEEDLFVQGMRQWTGTKPGWAMVKWIQINSVAPFKSFRTRLRKWKKGHLANMDEGRIDV</sequence>
<accession>A0ABD8AXK0</accession>
<dbReference type="Pfam" id="PF08020">
    <property type="entry name" value="DUF1706"/>
    <property type="match status" value="1"/>
</dbReference>